<dbReference type="InterPro" id="IPR043128">
    <property type="entry name" value="Rev_trsase/Diguanyl_cyclase"/>
</dbReference>
<comment type="cofactor">
    <cofactor evidence="1">
        <name>Mg(2+)</name>
        <dbReference type="ChEBI" id="CHEBI:18420"/>
    </cofactor>
</comment>
<keyword evidence="4" id="KW-0812">Transmembrane</keyword>
<dbReference type="InterPro" id="IPR050469">
    <property type="entry name" value="Diguanylate_Cyclase"/>
</dbReference>
<dbReference type="SMART" id="SM00267">
    <property type="entry name" value="GGDEF"/>
    <property type="match status" value="1"/>
</dbReference>
<dbReference type="Gene3D" id="3.30.70.270">
    <property type="match status" value="1"/>
</dbReference>
<protein>
    <recommendedName>
        <fullName evidence="2">diguanylate cyclase</fullName>
        <ecNumber evidence="2">2.7.7.65</ecNumber>
    </recommendedName>
</protein>
<dbReference type="Gene3D" id="1.25.40.10">
    <property type="entry name" value="Tetratricopeptide repeat domain"/>
    <property type="match status" value="2"/>
</dbReference>
<dbReference type="AlphaFoldDB" id="A8H7H2"/>
<keyword evidence="4" id="KW-1133">Transmembrane helix</keyword>
<dbReference type="OrthoDB" id="6191081at2"/>
<dbReference type="InterPro" id="IPR000160">
    <property type="entry name" value="GGDEF_dom"/>
</dbReference>
<dbReference type="GO" id="GO:0052621">
    <property type="term" value="F:diguanylate cyclase activity"/>
    <property type="evidence" value="ECO:0007669"/>
    <property type="project" value="UniProtKB-EC"/>
</dbReference>
<dbReference type="EMBL" id="CP000851">
    <property type="protein sequence ID" value="ABV88509.1"/>
    <property type="molecule type" value="Genomic_DNA"/>
</dbReference>
<comment type="catalytic activity">
    <reaction evidence="3">
        <text>2 GTP = 3',3'-c-di-GMP + 2 diphosphate</text>
        <dbReference type="Rhea" id="RHEA:24898"/>
        <dbReference type="ChEBI" id="CHEBI:33019"/>
        <dbReference type="ChEBI" id="CHEBI:37565"/>
        <dbReference type="ChEBI" id="CHEBI:58805"/>
        <dbReference type="EC" id="2.7.7.65"/>
    </reaction>
</comment>
<organism evidence="6 7">
    <name type="scientific">Shewanella pealeana (strain ATCC 700345 / ANG-SQ1)</name>
    <dbReference type="NCBI Taxonomy" id="398579"/>
    <lineage>
        <taxon>Bacteria</taxon>
        <taxon>Pseudomonadati</taxon>
        <taxon>Pseudomonadota</taxon>
        <taxon>Gammaproteobacteria</taxon>
        <taxon>Alteromonadales</taxon>
        <taxon>Shewanellaceae</taxon>
        <taxon>Shewanella</taxon>
    </lineage>
</organism>
<dbReference type="GO" id="GO:1902201">
    <property type="term" value="P:negative regulation of bacterial-type flagellum-dependent cell motility"/>
    <property type="evidence" value="ECO:0007669"/>
    <property type="project" value="TreeGrafter"/>
</dbReference>
<dbReference type="RefSeq" id="WP_012156410.1">
    <property type="nucleotide sequence ID" value="NC_009901.1"/>
</dbReference>
<gene>
    <name evidence="6" type="ordered locus">Spea_3193</name>
</gene>
<dbReference type="SUPFAM" id="SSF48452">
    <property type="entry name" value="TPR-like"/>
    <property type="match status" value="1"/>
</dbReference>
<dbReference type="STRING" id="398579.Spea_3193"/>
<dbReference type="PANTHER" id="PTHR45138:SF9">
    <property type="entry name" value="DIGUANYLATE CYCLASE DGCM-RELATED"/>
    <property type="match status" value="1"/>
</dbReference>
<dbReference type="CDD" id="cd01949">
    <property type="entry name" value="GGDEF"/>
    <property type="match status" value="1"/>
</dbReference>
<dbReference type="eggNOG" id="COG3706">
    <property type="taxonomic scope" value="Bacteria"/>
</dbReference>
<dbReference type="PANTHER" id="PTHR45138">
    <property type="entry name" value="REGULATORY COMPONENTS OF SENSORY TRANSDUCTION SYSTEM"/>
    <property type="match status" value="1"/>
</dbReference>
<dbReference type="PROSITE" id="PS50887">
    <property type="entry name" value="GGDEF"/>
    <property type="match status" value="1"/>
</dbReference>
<accession>A8H7H2</accession>
<dbReference type="KEGG" id="spl:Spea_3193"/>
<evidence type="ECO:0000256" key="1">
    <source>
        <dbReference type="ARBA" id="ARBA00001946"/>
    </source>
</evidence>
<dbReference type="EC" id="2.7.7.65" evidence="2"/>
<keyword evidence="7" id="KW-1185">Reference proteome</keyword>
<evidence type="ECO:0000256" key="2">
    <source>
        <dbReference type="ARBA" id="ARBA00012528"/>
    </source>
</evidence>
<feature type="transmembrane region" description="Helical" evidence="4">
    <location>
        <begin position="435"/>
        <end position="453"/>
    </location>
</feature>
<dbReference type="InterPro" id="IPR019734">
    <property type="entry name" value="TPR_rpt"/>
</dbReference>
<dbReference type="GO" id="GO:0043709">
    <property type="term" value="P:cell adhesion involved in single-species biofilm formation"/>
    <property type="evidence" value="ECO:0007669"/>
    <property type="project" value="TreeGrafter"/>
</dbReference>
<evidence type="ECO:0000313" key="6">
    <source>
        <dbReference type="EMBL" id="ABV88509.1"/>
    </source>
</evidence>
<dbReference type="Pfam" id="PF00990">
    <property type="entry name" value="GGDEF"/>
    <property type="match status" value="1"/>
</dbReference>
<name>A8H7H2_SHEPA</name>
<dbReference type="FunFam" id="3.30.70.270:FF:000001">
    <property type="entry name" value="Diguanylate cyclase domain protein"/>
    <property type="match status" value="1"/>
</dbReference>
<evidence type="ECO:0000313" key="7">
    <source>
        <dbReference type="Proteomes" id="UP000002608"/>
    </source>
</evidence>
<dbReference type="HOGENOM" id="CLU_022176_2_0_6"/>
<dbReference type="NCBIfam" id="TIGR00254">
    <property type="entry name" value="GGDEF"/>
    <property type="match status" value="1"/>
</dbReference>
<evidence type="ECO:0000259" key="5">
    <source>
        <dbReference type="PROSITE" id="PS50887"/>
    </source>
</evidence>
<dbReference type="Proteomes" id="UP000002608">
    <property type="component" value="Chromosome"/>
</dbReference>
<dbReference type="Pfam" id="PF13181">
    <property type="entry name" value="TPR_8"/>
    <property type="match status" value="1"/>
</dbReference>
<keyword evidence="4" id="KW-0472">Membrane</keyword>
<dbReference type="InterPro" id="IPR011990">
    <property type="entry name" value="TPR-like_helical_dom_sf"/>
</dbReference>
<dbReference type="SUPFAM" id="SSF55073">
    <property type="entry name" value="Nucleotide cyclase"/>
    <property type="match status" value="1"/>
</dbReference>
<sequence length="627" mass="71249">MPKLSLLIQILLFVSTLTVCSLGFAEQTNIQKADKIFAIIDSGTIDNPEAYNLHLTQLESLISKGDTSRQLRLQRALCWSFNPYIKEQIPTALAFAKHVLTNPKLVNFPDHKLDLELCHTWFSEKHGNVEAALKGYNKIIEEAYARENLRLVADARNMRGFLRSYQGNFTQGLEDLLIAHALYQNLNLPAWAHSSLYEIATSYRRLGEHKNAIRYFKQVQNGHINKQNFDGANAISVSIAIAEEEQGNLEVAKTLFEESHDYWRNNKKELEQATVAVNIASTLIKLGEFTQAHQYLDEAEPFILSTDTAFYSFLHLFRAQAYLAESQLSQAHKSIAYARSAFSRVKNIRGLAQLQLVESQAFLKQKDWKQAYYALSEYMKLHIELDSKQLSSYTTEMRTRFNADQIEQENRHLIENQQLRELELAMLEQNELQQGIIIFLGGFIILIVSVFAYKQIQKNKLLSALALTDDLTQLPNRRYIYAKAQTYFEQAQRTESPLSVITFDIDYFKLINDKFGHEVGDHALKLLADTCREVLATQYKTARIGGEEFLVILPDTDLAQGYKIAQALVHSVRYGDFSQLPSGFSMTISAGVASLSTADSKLSLLLKKADQALYIAKTEGRNQARMG</sequence>
<evidence type="ECO:0000256" key="4">
    <source>
        <dbReference type="SAM" id="Phobius"/>
    </source>
</evidence>
<feature type="domain" description="GGDEF" evidence="5">
    <location>
        <begin position="496"/>
        <end position="627"/>
    </location>
</feature>
<dbReference type="GO" id="GO:0005886">
    <property type="term" value="C:plasma membrane"/>
    <property type="evidence" value="ECO:0007669"/>
    <property type="project" value="TreeGrafter"/>
</dbReference>
<dbReference type="eggNOG" id="COG0457">
    <property type="taxonomic scope" value="Bacteria"/>
</dbReference>
<proteinExistence type="predicted"/>
<reference evidence="6 7" key="1">
    <citation type="submission" date="2007-10" db="EMBL/GenBank/DDBJ databases">
        <title>Complete sequence of Shewanella pealeana ATCC 700345.</title>
        <authorList>
            <consortium name="US DOE Joint Genome Institute"/>
            <person name="Copeland A."/>
            <person name="Lucas S."/>
            <person name="Lapidus A."/>
            <person name="Barry K."/>
            <person name="Glavina del Rio T."/>
            <person name="Dalin E."/>
            <person name="Tice H."/>
            <person name="Pitluck S."/>
            <person name="Chertkov O."/>
            <person name="Brettin T."/>
            <person name="Bruce D."/>
            <person name="Detter J.C."/>
            <person name="Han C."/>
            <person name="Schmutz J."/>
            <person name="Larimer F."/>
            <person name="Land M."/>
            <person name="Hauser L."/>
            <person name="Kyrpides N."/>
            <person name="Kim E."/>
            <person name="Zhao J.-S.Z."/>
            <person name="Manno D."/>
            <person name="Hawari J."/>
            <person name="Richardson P."/>
        </authorList>
    </citation>
    <scope>NUCLEOTIDE SEQUENCE [LARGE SCALE GENOMIC DNA]</scope>
    <source>
        <strain evidence="7">ATCC 700345 / ANG-SQ1</strain>
    </source>
</reference>
<dbReference type="InterPro" id="IPR029787">
    <property type="entry name" value="Nucleotide_cyclase"/>
</dbReference>
<evidence type="ECO:0000256" key="3">
    <source>
        <dbReference type="ARBA" id="ARBA00034247"/>
    </source>
</evidence>